<accession>A0A2T0SCI8</accession>
<protein>
    <submittedName>
        <fullName evidence="2">Uncharacterized protein</fullName>
    </submittedName>
</protein>
<sequence>MIVPAYLRSATSATYSADGSRRRRHRGTPTSAMRTIGGRSAGAAHGEASVREEVARHQAPGSATPVGMRDLFAAVAVPRGEGRVGRGVRPVPVEPDDLHVLVPAGSGPGPGEQHRDAAARPVAPLPGLDTPRRADGRDLTGLTGYGRTPTRTARAGTTGRRTAHSCGITPAAHAADTGRTGYTLTTATQARATSRRTAHRCETTPAAHPADTGHSHPSHRLTPTTHTRTRATSRRTAHRCGTTPAANPADTGRSDGASHEHGSTARAGHTGHTGRSNGVGRGHGSPARAGETGRGNGVGCVLGFVVRVGGIGRRGGNHGQVPDARAGFGCGAGAVGEPVAGSERRRRRPRGGVVGGRPGQPRMTRQ</sequence>
<reference evidence="2 3" key="1">
    <citation type="submission" date="2018-03" db="EMBL/GenBank/DDBJ databases">
        <title>Genomic Encyclopedia of Archaeal and Bacterial Type Strains, Phase II (KMG-II): from individual species to whole genera.</title>
        <authorList>
            <person name="Goeker M."/>
        </authorList>
    </citation>
    <scope>NUCLEOTIDE SEQUENCE [LARGE SCALE GENOMIC DNA]</scope>
    <source>
        <strain evidence="2 3">DSM 45348</strain>
    </source>
</reference>
<gene>
    <name evidence="2" type="ORF">CLV70_10333</name>
</gene>
<proteinExistence type="predicted"/>
<feature type="region of interest" description="Disordered" evidence="1">
    <location>
        <begin position="188"/>
        <end position="298"/>
    </location>
</feature>
<feature type="region of interest" description="Disordered" evidence="1">
    <location>
        <begin position="122"/>
        <end position="164"/>
    </location>
</feature>
<dbReference type="Proteomes" id="UP000239209">
    <property type="component" value="Unassembled WGS sequence"/>
</dbReference>
<feature type="compositionally biased region" description="Basic residues" evidence="1">
    <location>
        <begin position="227"/>
        <end position="238"/>
    </location>
</feature>
<evidence type="ECO:0000313" key="2">
    <source>
        <dbReference type="EMBL" id="PRY31149.1"/>
    </source>
</evidence>
<feature type="compositionally biased region" description="Low complexity" evidence="1">
    <location>
        <begin position="145"/>
        <end position="160"/>
    </location>
</feature>
<evidence type="ECO:0000256" key="1">
    <source>
        <dbReference type="SAM" id="MobiDB-lite"/>
    </source>
</evidence>
<name>A0A2T0SCI8_9ACTN</name>
<feature type="compositionally biased region" description="Basic and acidic residues" evidence="1">
    <location>
        <begin position="252"/>
        <end position="263"/>
    </location>
</feature>
<evidence type="ECO:0000313" key="3">
    <source>
        <dbReference type="Proteomes" id="UP000239209"/>
    </source>
</evidence>
<dbReference type="AlphaFoldDB" id="A0A2T0SCI8"/>
<feature type="region of interest" description="Disordered" evidence="1">
    <location>
        <begin position="12"/>
        <end position="46"/>
    </location>
</feature>
<keyword evidence="3" id="KW-1185">Reference proteome</keyword>
<feature type="region of interest" description="Disordered" evidence="1">
    <location>
        <begin position="333"/>
        <end position="366"/>
    </location>
</feature>
<comment type="caution">
    <text evidence="2">The sequence shown here is derived from an EMBL/GenBank/DDBJ whole genome shotgun (WGS) entry which is preliminary data.</text>
</comment>
<dbReference type="EMBL" id="PVZG01000003">
    <property type="protein sequence ID" value="PRY31149.1"/>
    <property type="molecule type" value="Genomic_DNA"/>
</dbReference>
<organism evidence="2 3">
    <name type="scientific">Pseudosporangium ferrugineum</name>
    <dbReference type="NCBI Taxonomy" id="439699"/>
    <lineage>
        <taxon>Bacteria</taxon>
        <taxon>Bacillati</taxon>
        <taxon>Actinomycetota</taxon>
        <taxon>Actinomycetes</taxon>
        <taxon>Micromonosporales</taxon>
        <taxon>Micromonosporaceae</taxon>
        <taxon>Pseudosporangium</taxon>
    </lineage>
</organism>